<dbReference type="GO" id="GO:0046872">
    <property type="term" value="F:metal ion binding"/>
    <property type="evidence" value="ECO:0007669"/>
    <property type="project" value="UniProtKB-KW"/>
</dbReference>
<dbReference type="SUPFAM" id="SSF46626">
    <property type="entry name" value="Cytochrome c"/>
    <property type="match status" value="1"/>
</dbReference>
<dbReference type="Pfam" id="PF07587">
    <property type="entry name" value="PSD1"/>
    <property type="match status" value="1"/>
</dbReference>
<dbReference type="GO" id="GO:0009055">
    <property type="term" value="F:electron transfer activity"/>
    <property type="evidence" value="ECO:0007669"/>
    <property type="project" value="InterPro"/>
</dbReference>
<feature type="domain" description="Cytochrome c" evidence="5">
    <location>
        <begin position="79"/>
        <end position="170"/>
    </location>
</feature>
<keyword evidence="2 4" id="KW-0479">Metal-binding</keyword>
<organism evidence="6 7">
    <name type="scientific">Prosthecobacter debontii</name>
    <dbReference type="NCBI Taxonomy" id="48467"/>
    <lineage>
        <taxon>Bacteria</taxon>
        <taxon>Pseudomonadati</taxon>
        <taxon>Verrucomicrobiota</taxon>
        <taxon>Verrucomicrobiia</taxon>
        <taxon>Verrucomicrobiales</taxon>
        <taxon>Verrucomicrobiaceae</taxon>
        <taxon>Prosthecobacter</taxon>
    </lineage>
</organism>
<dbReference type="Pfam" id="PF02368">
    <property type="entry name" value="Big_2"/>
    <property type="match status" value="1"/>
</dbReference>
<proteinExistence type="predicted"/>
<sequence length="990" mass="110158">MDFSGTQGDFRECFSSIIEKISPVRRRYAQALILVSMTPPRFATRFTLLSLAVWPSFALANPAPAPATAPASAAASALVDFTQVQALLESKCLECHNPDKVKGKLLMNTAEAMIKGGSSGPSLVPGKPDESELFKRALLPADHDDIMPPKGGPLAANELDLLRRWIAEGAHWPQGLTLRHKSPEELKALADLNAKLPSLTKLEIFPEKFALETKRDFHKVVVMATFADATTRDVTRFANLRTADAKIATLDGDVLKPVADTGSTELQATLGTTNVKAAVTLANGHKDRPISFNLDVMPVFLRGGCNAGGCHGAARGKDGFRLSLFGMDPQGDFIRLTREMVGRRINLAIPEESTLVEKAVGAVPHSGNQCYEPESEYNKTILEWISNGAPNDGKDIAKVTGIEVFPKQIVLEGVGNTQQITVRATYSDGSDRDVTKLALFMSNNDPTATINKDGLVTSGERGAAFMLARFDVYSVTAQVLVIPAKLEYERPKLAEVNYIDKLVDENLHKLRILPSGICTDEEFVRRAYIDVIGLYPKPDEVKGFLADANPNKREALIDSLTQRKEFTELWVMKWAELLQIRSDIANNNNQPPFYKNALLYYNWLAERIGKNIPLDEVVTELLSSTGGTVSSPAVNFYQTELDQLKLTENVAQVFMGMRIQCAQCHNHPFDRWTMDDYYGFKAFFAQIGRKRTDDPQEVIIYNNKGGESRHFLTNAVMKPKFLGGEVPEIKPGEDRRKVLAEWIASPQNPYFARNIANIMWAHFFGMGIVDPVDDVRVSNPPSNPELLAALAENLTNYKYDMRRLVKDICNSMTYQRSTKVNETNAGDKKNFSHAQVRRVRAEILLDAISQITETPNKFQGLPLGARAVQIADGAVSNYFLTTFGRSKRESVCSCEVKMEPNLSQALHLMNGDAINDRIKQGKVVAKLIQEKKNDAEIVENLYLRVFGRMPNDKEKESLFQTLAAAPEQRQQALEDVFWALMNSKEFYFNH</sequence>
<evidence type="ECO:0000259" key="5">
    <source>
        <dbReference type="PROSITE" id="PS51007"/>
    </source>
</evidence>
<dbReference type="EMBL" id="FUYE01000001">
    <property type="protein sequence ID" value="SKA77885.1"/>
    <property type="molecule type" value="Genomic_DNA"/>
</dbReference>
<keyword evidence="7" id="KW-1185">Reference proteome</keyword>
<dbReference type="PROSITE" id="PS51007">
    <property type="entry name" value="CYTC"/>
    <property type="match status" value="1"/>
</dbReference>
<evidence type="ECO:0000313" key="6">
    <source>
        <dbReference type="EMBL" id="SKA77885.1"/>
    </source>
</evidence>
<dbReference type="GO" id="GO:0020037">
    <property type="term" value="F:heme binding"/>
    <property type="evidence" value="ECO:0007669"/>
    <property type="project" value="InterPro"/>
</dbReference>
<evidence type="ECO:0000256" key="4">
    <source>
        <dbReference type="PROSITE-ProRule" id="PRU00433"/>
    </source>
</evidence>
<dbReference type="Gene3D" id="2.60.40.1080">
    <property type="match status" value="2"/>
</dbReference>
<keyword evidence="1 4" id="KW-0349">Heme</keyword>
<dbReference type="PANTHER" id="PTHR35889:SF3">
    <property type="entry name" value="F-BOX DOMAIN-CONTAINING PROTEIN"/>
    <property type="match status" value="1"/>
</dbReference>
<accession>A0A1T4WLY4</accession>
<dbReference type="InterPro" id="IPR036909">
    <property type="entry name" value="Cyt_c-like_dom_sf"/>
</dbReference>
<evidence type="ECO:0000256" key="3">
    <source>
        <dbReference type="ARBA" id="ARBA00023004"/>
    </source>
</evidence>
<evidence type="ECO:0000256" key="1">
    <source>
        <dbReference type="ARBA" id="ARBA00022617"/>
    </source>
</evidence>
<protein>
    <submittedName>
        <fullName evidence="6">Ig-like domain (Group 2)</fullName>
    </submittedName>
</protein>
<dbReference type="InterPro" id="IPR011429">
    <property type="entry name" value="Cyt_c_Planctomycete-type"/>
</dbReference>
<reference evidence="7" key="1">
    <citation type="submission" date="2017-02" db="EMBL/GenBank/DDBJ databases">
        <authorList>
            <person name="Varghese N."/>
            <person name="Submissions S."/>
        </authorList>
    </citation>
    <scope>NUCLEOTIDE SEQUENCE [LARGE SCALE GENOMIC DNA]</scope>
    <source>
        <strain evidence="7">ATCC 700200</strain>
    </source>
</reference>
<dbReference type="InterPro" id="IPR022655">
    <property type="entry name" value="DUF1553"/>
</dbReference>
<dbReference type="Proteomes" id="UP000190774">
    <property type="component" value="Unassembled WGS sequence"/>
</dbReference>
<dbReference type="PANTHER" id="PTHR35889">
    <property type="entry name" value="CYCLOINULO-OLIGOSACCHARIDE FRUCTANOTRANSFERASE-RELATED"/>
    <property type="match status" value="1"/>
</dbReference>
<dbReference type="Pfam" id="PF07635">
    <property type="entry name" value="PSCyt1"/>
    <property type="match status" value="1"/>
</dbReference>
<name>A0A1T4WLY4_9BACT</name>
<keyword evidence="3 4" id="KW-0408">Iron</keyword>
<dbReference type="SMART" id="SM00635">
    <property type="entry name" value="BID_2"/>
    <property type="match status" value="1"/>
</dbReference>
<dbReference type="InterPro" id="IPR009056">
    <property type="entry name" value="Cyt_c-like_dom"/>
</dbReference>
<dbReference type="AlphaFoldDB" id="A0A1T4WLY4"/>
<dbReference type="InterPro" id="IPR011444">
    <property type="entry name" value="DUF1549"/>
</dbReference>
<gene>
    <name evidence="6" type="ORF">SAMN02745166_00438</name>
</gene>
<dbReference type="InterPro" id="IPR003343">
    <property type="entry name" value="Big_2"/>
</dbReference>
<dbReference type="Pfam" id="PF07583">
    <property type="entry name" value="PSCyt2"/>
    <property type="match status" value="1"/>
</dbReference>
<evidence type="ECO:0000313" key="7">
    <source>
        <dbReference type="Proteomes" id="UP000190774"/>
    </source>
</evidence>
<dbReference type="STRING" id="48467.SAMN02745166_00438"/>
<evidence type="ECO:0000256" key="2">
    <source>
        <dbReference type="ARBA" id="ARBA00022723"/>
    </source>
</evidence>